<reference evidence="1 2" key="1">
    <citation type="submission" date="2019-08" db="EMBL/GenBank/DDBJ databases">
        <title>Whole genome of Aphis craccivora.</title>
        <authorList>
            <person name="Voronova N.V."/>
            <person name="Shulinski R.S."/>
            <person name="Bandarenka Y.V."/>
            <person name="Zhorov D.G."/>
            <person name="Warner D."/>
        </authorList>
    </citation>
    <scope>NUCLEOTIDE SEQUENCE [LARGE SCALE GENOMIC DNA]</scope>
    <source>
        <strain evidence="1">180601</strain>
        <tissue evidence="1">Whole Body</tissue>
    </source>
</reference>
<comment type="caution">
    <text evidence="1">The sequence shown here is derived from an EMBL/GenBank/DDBJ whole genome shotgun (WGS) entry which is preliminary data.</text>
</comment>
<proteinExistence type="predicted"/>
<sequence length="127" mass="15161">MVVQQSATFHLDSDEIMNECMVRFKKQAHKSNILLSKWIRIEEAVLLKTLIAEHHKFFLKLFHINLRPKQHHMVHYPMIIQESGPLSLFWCMRFEAKHRVNRHCKGYKILQKHTIYSIVKTSIKIGI</sequence>
<keyword evidence="2" id="KW-1185">Reference proteome</keyword>
<evidence type="ECO:0000313" key="1">
    <source>
        <dbReference type="EMBL" id="KAF0718741.1"/>
    </source>
</evidence>
<dbReference type="EMBL" id="VUJU01009644">
    <property type="protein sequence ID" value="KAF0718741.1"/>
    <property type="molecule type" value="Genomic_DNA"/>
</dbReference>
<dbReference type="Proteomes" id="UP000478052">
    <property type="component" value="Unassembled WGS sequence"/>
</dbReference>
<dbReference type="AlphaFoldDB" id="A0A6G0W2W4"/>
<gene>
    <name evidence="1" type="ORF">FWK35_00025294</name>
</gene>
<name>A0A6G0W2W4_APHCR</name>
<dbReference type="OrthoDB" id="9995573at2759"/>
<evidence type="ECO:0000313" key="2">
    <source>
        <dbReference type="Proteomes" id="UP000478052"/>
    </source>
</evidence>
<organism evidence="1 2">
    <name type="scientific">Aphis craccivora</name>
    <name type="common">Cowpea aphid</name>
    <dbReference type="NCBI Taxonomy" id="307492"/>
    <lineage>
        <taxon>Eukaryota</taxon>
        <taxon>Metazoa</taxon>
        <taxon>Ecdysozoa</taxon>
        <taxon>Arthropoda</taxon>
        <taxon>Hexapoda</taxon>
        <taxon>Insecta</taxon>
        <taxon>Pterygota</taxon>
        <taxon>Neoptera</taxon>
        <taxon>Paraneoptera</taxon>
        <taxon>Hemiptera</taxon>
        <taxon>Sternorrhyncha</taxon>
        <taxon>Aphidomorpha</taxon>
        <taxon>Aphidoidea</taxon>
        <taxon>Aphididae</taxon>
        <taxon>Aphidini</taxon>
        <taxon>Aphis</taxon>
        <taxon>Aphis</taxon>
    </lineage>
</organism>
<accession>A0A6G0W2W4</accession>
<protein>
    <submittedName>
        <fullName evidence="1">Uncharacterized protein</fullName>
    </submittedName>
</protein>